<evidence type="ECO:0000313" key="3">
    <source>
        <dbReference type="Proteomes" id="UP001153636"/>
    </source>
</evidence>
<reference evidence="2" key="1">
    <citation type="submission" date="2022-01" db="EMBL/GenBank/DDBJ databases">
        <authorList>
            <person name="King R."/>
        </authorList>
    </citation>
    <scope>NUCLEOTIDE SEQUENCE</scope>
</reference>
<dbReference type="AlphaFoldDB" id="A0A9P0GMI8"/>
<evidence type="ECO:0000313" key="2">
    <source>
        <dbReference type="EMBL" id="CAH1115251.1"/>
    </source>
</evidence>
<dbReference type="OrthoDB" id="6764668at2759"/>
<name>A0A9P0GMI8_9CUCU</name>
<dbReference type="GO" id="GO:0046983">
    <property type="term" value="F:protein dimerization activity"/>
    <property type="evidence" value="ECO:0007669"/>
    <property type="project" value="InterPro"/>
</dbReference>
<organism evidence="2 3">
    <name type="scientific">Psylliodes chrysocephalus</name>
    <dbReference type="NCBI Taxonomy" id="3402493"/>
    <lineage>
        <taxon>Eukaryota</taxon>
        <taxon>Metazoa</taxon>
        <taxon>Ecdysozoa</taxon>
        <taxon>Arthropoda</taxon>
        <taxon>Hexapoda</taxon>
        <taxon>Insecta</taxon>
        <taxon>Pterygota</taxon>
        <taxon>Neoptera</taxon>
        <taxon>Endopterygota</taxon>
        <taxon>Coleoptera</taxon>
        <taxon>Polyphaga</taxon>
        <taxon>Cucujiformia</taxon>
        <taxon>Chrysomeloidea</taxon>
        <taxon>Chrysomelidae</taxon>
        <taxon>Galerucinae</taxon>
        <taxon>Alticini</taxon>
        <taxon>Psylliodes</taxon>
    </lineage>
</organism>
<proteinExistence type="predicted"/>
<dbReference type="Proteomes" id="UP001153636">
    <property type="component" value="Chromosome 9"/>
</dbReference>
<protein>
    <recommendedName>
        <fullName evidence="1">HAT C-terminal dimerisation domain-containing protein</fullName>
    </recommendedName>
</protein>
<dbReference type="InterPro" id="IPR008906">
    <property type="entry name" value="HATC_C_dom"/>
</dbReference>
<sequence length="107" mass="12596">MPQLFINNNLSVTSSETVKLLSMLTMLCTLPMATVESEQCFFTLERIKTFLRNTIGQERLFAFAMLSIEKPFINNIVNFNERAINHFSNKDRRVDLKFKTFEKIYFD</sequence>
<gene>
    <name evidence="2" type="ORF">PSYICH_LOCUS15543</name>
</gene>
<dbReference type="EMBL" id="OV651821">
    <property type="protein sequence ID" value="CAH1115251.1"/>
    <property type="molecule type" value="Genomic_DNA"/>
</dbReference>
<accession>A0A9P0GMI8</accession>
<evidence type="ECO:0000259" key="1">
    <source>
        <dbReference type="Pfam" id="PF05699"/>
    </source>
</evidence>
<dbReference type="Pfam" id="PF05699">
    <property type="entry name" value="Dimer_Tnp_hAT"/>
    <property type="match status" value="1"/>
</dbReference>
<keyword evidence="3" id="KW-1185">Reference proteome</keyword>
<feature type="domain" description="HAT C-terminal dimerisation" evidence="1">
    <location>
        <begin position="18"/>
        <end position="70"/>
    </location>
</feature>